<accession>A0ACD3SMF1</accession>
<proteinExistence type="predicted"/>
<sequence>MPQQSQCTEAQKVSIQGNPFENQLERSRFAIKWGGILGAGCHPVYYLVWTYLLPQPYDNPWLRLSAAALCIPLIYQDKWTGPARRFLLPYWYFCLVYVLPFVCTYLTVRNDFSMMWMMTEVMMIFIMAICINIPSLLLGCVGIGMFLGAMAAIITAPAPVTLDASHKAGIALLPVIMLCSMVFSYAINKIHEQRNRSLRALAGSIAHEMRNPLAQVKYSLDSIGHMLPAPSAEDRSRTIESPQMTHLYRHLSQGQVAIERGLQVIAMTLDEVKAKPIDASRFTYLHAGKTVRKAVDEYSFETEEERRKVTIDIRREFLFKGDETILIFVLFNLIKNALHYFKSHPRATVTLTVDANCIRVRDTGPGISRNVSRKLFEPFQTSGKIGGTGLGLSYCKRAMQSFGGDIHCESKIGAYTEFVLRFPIIDEAEFKTYEATLMEAAKPTLQKKRILIVDDEARLRQASCDVLRRLGAEVDEAENGQAALEKLHAEHFDLVLMDLNMPVLDGYSATERIRASDDARYRNIPIIAYTTESAYMATVKTQKVGMNGFIEKPFRPAELVQVLQHALQTAAHQATKCDTSVLAGKRVLVMDDEPLNLSITTTHLKRWHVETVTASHGQAALDALSNGLQVDAILLDLNMPGMDGIEVASTLRTMPGKPSTMPILALTGYSDDDKLQAALTAGINACLIKPIGAAQLAQCLAQTLIPDTTTGLSISTTETSPVQPPQETITDVSQIPGIELFDLGKLSELVTYNGIDEVLLLRDRIAELLVDIEMGNKEQDIERIHNGMHSLISMAGHAGANALIALTRQHYFDLPPSIGPMGF</sequence>
<protein>
    <submittedName>
        <fullName evidence="1">Response regulator</fullName>
    </submittedName>
</protein>
<comment type="caution">
    <text evidence="1">The sequence shown here is derived from an EMBL/GenBank/DDBJ whole genome shotgun (WGS) entry which is preliminary data.</text>
</comment>
<organism evidence="1 2">
    <name type="scientific">Imbroritus primus</name>
    <dbReference type="NCBI Taxonomy" id="3058603"/>
    <lineage>
        <taxon>Bacteria</taxon>
        <taxon>Pseudomonadati</taxon>
        <taxon>Pseudomonadota</taxon>
        <taxon>Betaproteobacteria</taxon>
        <taxon>Burkholderiales</taxon>
        <taxon>Burkholderiaceae</taxon>
        <taxon>Imbroritus</taxon>
    </lineage>
</organism>
<gene>
    <name evidence="1" type="ORF">MW7_012980</name>
</gene>
<keyword evidence="2" id="KW-1185">Reference proteome</keyword>
<dbReference type="EMBL" id="AKCV02000024">
    <property type="protein sequence ID" value="TMS57340.1"/>
    <property type="molecule type" value="Genomic_DNA"/>
</dbReference>
<reference evidence="1" key="1">
    <citation type="submission" date="2019-05" db="EMBL/GenBank/DDBJ databases">
        <title>Revised genome assembly of Burkholderiaceae (previously Ralstonia) sp. PBA.</title>
        <authorList>
            <person name="Gan H.M."/>
        </authorList>
    </citation>
    <scope>NUCLEOTIDE SEQUENCE</scope>
    <source>
        <strain evidence="1">PBA</strain>
    </source>
</reference>
<evidence type="ECO:0000313" key="2">
    <source>
        <dbReference type="Proteomes" id="UP000004277"/>
    </source>
</evidence>
<name>A0ACD3SMF1_9BURK</name>
<evidence type="ECO:0000313" key="1">
    <source>
        <dbReference type="EMBL" id="TMS57340.1"/>
    </source>
</evidence>
<dbReference type="Proteomes" id="UP000004277">
    <property type="component" value="Unassembled WGS sequence"/>
</dbReference>